<evidence type="ECO:0000256" key="4">
    <source>
        <dbReference type="PIRSR" id="PIRSR606118-50"/>
    </source>
</evidence>
<keyword evidence="8" id="KW-1185">Reference proteome</keyword>
<protein>
    <submittedName>
        <fullName evidence="7">Resolvase protein</fullName>
    </submittedName>
</protein>
<dbReference type="InterPro" id="IPR006119">
    <property type="entry name" value="Resolv_N"/>
</dbReference>
<feature type="active site" description="O-(5'-phospho-DNA)-serine intermediate" evidence="4 5">
    <location>
        <position position="73"/>
    </location>
</feature>
<dbReference type="Pfam" id="PF12728">
    <property type="entry name" value="HTH_17"/>
    <property type="match status" value="1"/>
</dbReference>
<dbReference type="PANTHER" id="PTHR36172:SF1">
    <property type="entry name" value="RESOLVASE-RELATED"/>
    <property type="match status" value="1"/>
</dbReference>
<dbReference type="HOGENOM" id="CLU_082093_0_2_4"/>
<dbReference type="InterPro" id="IPR006118">
    <property type="entry name" value="Recombinase_CS"/>
</dbReference>
<dbReference type="InterPro" id="IPR051491">
    <property type="entry name" value="Recombinase/Transposase-rel"/>
</dbReference>
<dbReference type="SUPFAM" id="SSF53041">
    <property type="entry name" value="Resolvase-like"/>
    <property type="match status" value="1"/>
</dbReference>
<evidence type="ECO:0000256" key="5">
    <source>
        <dbReference type="PROSITE-ProRule" id="PRU10137"/>
    </source>
</evidence>
<name>F3QL26_9BURK</name>
<dbReference type="eggNOG" id="COG2452">
    <property type="taxonomic scope" value="Bacteria"/>
</dbReference>
<evidence type="ECO:0000256" key="1">
    <source>
        <dbReference type="ARBA" id="ARBA00022908"/>
    </source>
</evidence>
<dbReference type="GO" id="GO:0003677">
    <property type="term" value="F:DNA binding"/>
    <property type="evidence" value="ECO:0007669"/>
    <property type="project" value="UniProtKB-KW"/>
</dbReference>
<dbReference type="SMART" id="SM00857">
    <property type="entry name" value="Resolvase"/>
    <property type="match status" value="1"/>
</dbReference>
<proteinExistence type="predicted"/>
<evidence type="ECO:0000256" key="3">
    <source>
        <dbReference type="ARBA" id="ARBA00023172"/>
    </source>
</evidence>
<dbReference type="PANTHER" id="PTHR36172">
    <property type="match status" value="1"/>
</dbReference>
<evidence type="ECO:0000313" key="8">
    <source>
        <dbReference type="Proteomes" id="UP000005156"/>
    </source>
</evidence>
<keyword evidence="2" id="KW-0238">DNA-binding</keyword>
<sequence length="155" mass="17717">MNGREIHNLMTIGEIAGSFGVCVATVRRWCKNGKFSRVIRTIKNQRRFDPDEVHEMLHPTRGKRIMVGYARVSSYDQRSDLTAQAERLSQYGCQPVIKDLGSGLNCKKPGLKRLLKLLLTGRVGALVVTHDDRLLRFGTELFHRSPHGHPYRHLR</sequence>
<organism evidence="7 8">
    <name type="scientific">Parasutterella excrementihominis YIT 11859</name>
    <dbReference type="NCBI Taxonomy" id="762966"/>
    <lineage>
        <taxon>Bacteria</taxon>
        <taxon>Pseudomonadati</taxon>
        <taxon>Pseudomonadota</taxon>
        <taxon>Betaproteobacteria</taxon>
        <taxon>Burkholderiales</taxon>
        <taxon>Sutterellaceae</taxon>
        <taxon>Parasutterella</taxon>
    </lineage>
</organism>
<accession>F3QL26</accession>
<comment type="caution">
    <text evidence="7">The sequence shown here is derived from an EMBL/GenBank/DDBJ whole genome shotgun (WGS) entry which is preliminary data.</text>
</comment>
<dbReference type="EMBL" id="AFBP01000049">
    <property type="protein sequence ID" value="EGG53859.1"/>
    <property type="molecule type" value="Genomic_DNA"/>
</dbReference>
<dbReference type="InterPro" id="IPR048046">
    <property type="entry name" value="Transpos_IS607"/>
</dbReference>
<dbReference type="InterPro" id="IPR036162">
    <property type="entry name" value="Resolvase-like_N_sf"/>
</dbReference>
<evidence type="ECO:0000313" key="7">
    <source>
        <dbReference type="EMBL" id="EGG53859.1"/>
    </source>
</evidence>
<dbReference type="AlphaFoldDB" id="F3QL26"/>
<dbReference type="PROSITE" id="PS00397">
    <property type="entry name" value="RECOMBINASES_1"/>
    <property type="match status" value="1"/>
</dbReference>
<dbReference type="Proteomes" id="UP000005156">
    <property type="component" value="Unassembled WGS sequence"/>
</dbReference>
<feature type="domain" description="Resolvase/invertase-type recombinase catalytic" evidence="6">
    <location>
        <begin position="65"/>
        <end position="155"/>
    </location>
</feature>
<dbReference type="Gene3D" id="1.10.1660.10">
    <property type="match status" value="1"/>
</dbReference>
<dbReference type="InterPro" id="IPR041657">
    <property type="entry name" value="HTH_17"/>
</dbReference>
<dbReference type="Pfam" id="PF00239">
    <property type="entry name" value="Resolvase"/>
    <property type="match status" value="1"/>
</dbReference>
<gene>
    <name evidence="7" type="ORF">HMPREF9439_01643</name>
</gene>
<dbReference type="GO" id="GO:0015074">
    <property type="term" value="P:DNA integration"/>
    <property type="evidence" value="ECO:0007669"/>
    <property type="project" value="UniProtKB-KW"/>
</dbReference>
<keyword evidence="3" id="KW-0233">DNA recombination</keyword>
<dbReference type="PROSITE" id="PS51736">
    <property type="entry name" value="RECOMBINASES_3"/>
    <property type="match status" value="1"/>
</dbReference>
<dbReference type="InterPro" id="IPR009061">
    <property type="entry name" value="DNA-bd_dom_put_sf"/>
</dbReference>
<reference evidence="7 8" key="1">
    <citation type="submission" date="2011-02" db="EMBL/GenBank/DDBJ databases">
        <authorList>
            <person name="Weinstock G."/>
            <person name="Sodergren E."/>
            <person name="Clifton S."/>
            <person name="Fulton L."/>
            <person name="Fulton B."/>
            <person name="Courtney L."/>
            <person name="Fronick C."/>
            <person name="Harrison M."/>
            <person name="Strong C."/>
            <person name="Farmer C."/>
            <person name="Delahaunty K."/>
            <person name="Markovic C."/>
            <person name="Hall O."/>
            <person name="Minx P."/>
            <person name="Tomlinson C."/>
            <person name="Mitreva M."/>
            <person name="Hou S."/>
            <person name="Chen J."/>
            <person name="Wollam A."/>
            <person name="Pepin K.H."/>
            <person name="Johnson M."/>
            <person name="Bhonagiri V."/>
            <person name="Zhang X."/>
            <person name="Suruliraj S."/>
            <person name="Warren W."/>
            <person name="Chinwalla A."/>
            <person name="Mardis E.R."/>
            <person name="Wilson R.K."/>
        </authorList>
    </citation>
    <scope>NUCLEOTIDE SEQUENCE [LARGE SCALE GENOMIC DNA]</scope>
    <source>
        <strain evidence="7 8">YIT 11859</strain>
    </source>
</reference>
<dbReference type="Gene3D" id="3.40.50.1390">
    <property type="entry name" value="Resolvase, N-terminal catalytic domain"/>
    <property type="match status" value="1"/>
</dbReference>
<evidence type="ECO:0000259" key="6">
    <source>
        <dbReference type="PROSITE" id="PS51736"/>
    </source>
</evidence>
<dbReference type="NCBIfam" id="NF033518">
    <property type="entry name" value="transpos_IS607"/>
    <property type="match status" value="1"/>
</dbReference>
<dbReference type="SUPFAM" id="SSF46955">
    <property type="entry name" value="Putative DNA-binding domain"/>
    <property type="match status" value="1"/>
</dbReference>
<evidence type="ECO:0000256" key="2">
    <source>
        <dbReference type="ARBA" id="ARBA00023125"/>
    </source>
</evidence>
<keyword evidence="1" id="KW-0229">DNA integration</keyword>
<dbReference type="GO" id="GO:0000150">
    <property type="term" value="F:DNA strand exchange activity"/>
    <property type="evidence" value="ECO:0007669"/>
    <property type="project" value="InterPro"/>
</dbReference>